<name>A0A3A4R5X3_9BACT</name>
<organism evidence="1 2">
    <name type="scientific">Candidatus Auribacter fodinae</name>
    <dbReference type="NCBI Taxonomy" id="2093366"/>
    <lineage>
        <taxon>Bacteria</taxon>
        <taxon>Pseudomonadati</taxon>
        <taxon>Candidatus Auribacterota</taxon>
        <taxon>Candidatus Auribacteria</taxon>
        <taxon>Candidatus Auribacterales</taxon>
        <taxon>Candidatus Auribacteraceae</taxon>
        <taxon>Candidatus Auribacter</taxon>
    </lineage>
</organism>
<protein>
    <submittedName>
        <fullName evidence="1">Phenylacetate--CoA ligase family protein</fullName>
    </submittedName>
</protein>
<keyword evidence="1" id="KW-0436">Ligase</keyword>
<proteinExistence type="predicted"/>
<dbReference type="SUPFAM" id="SSF56801">
    <property type="entry name" value="Acetyl-CoA synthetase-like"/>
    <property type="match status" value="1"/>
</dbReference>
<sequence length="439" mass="50625">MNIFETIQNIAYQCIGDKRYSYYKRLKNNLSLSRDEMVSLQNRLIGKLIVHAYHHTRYYRELMDSLHLKPEDISCKEDLKKLPLLSKSTIRDNFNALKSDDRFGNKLFEMTSGGSTGNQAHICKSPYFNQYSKAALLRNNYITGWEPRDKSVWLWGAPYEHQKLEDSLVSRIGIIVNRRLLFNAYNYSPDDFPVWYEKILRFRPKIIFGYATIILDFAKYLKANNLLIPNISHVVSTTETLRERDLIAEVFKCPVYDFYGCREINGVGVEFPPGTMRIADDVVALNIYENGEFVITALHSYGFPLINYRLGDKGSAIEESTLKNDSLPLSALTLTIGRTTDNFINSSGRYISSSALSTYISTFKINVGEQQIIQKNYKTFVIHYVPDEGFSEKKYSDVITKALEEYFGSPLDLTITRVDKIPLEKSGKKLMFKRMFLND</sequence>
<dbReference type="InterPro" id="IPR053158">
    <property type="entry name" value="CapK_Type1_Caps_Biosynth"/>
</dbReference>
<dbReference type="Proteomes" id="UP000266426">
    <property type="component" value="Unassembled WGS sequence"/>
</dbReference>
<dbReference type="PANTHER" id="PTHR36932">
    <property type="entry name" value="CAPSULAR POLYSACCHARIDE BIOSYNTHESIS PROTEIN"/>
    <property type="match status" value="1"/>
</dbReference>
<evidence type="ECO:0000313" key="1">
    <source>
        <dbReference type="EMBL" id="RJP56871.1"/>
    </source>
</evidence>
<comment type="caution">
    <text evidence="1">The sequence shown here is derived from an EMBL/GenBank/DDBJ whole genome shotgun (WGS) entry which is preliminary data.</text>
</comment>
<dbReference type="GO" id="GO:0016874">
    <property type="term" value="F:ligase activity"/>
    <property type="evidence" value="ECO:0007669"/>
    <property type="project" value="UniProtKB-KW"/>
</dbReference>
<dbReference type="InterPro" id="IPR042099">
    <property type="entry name" value="ANL_N_sf"/>
</dbReference>
<dbReference type="AlphaFoldDB" id="A0A3A4R5X3"/>
<gene>
    <name evidence="1" type="ORF">C4541_11335</name>
</gene>
<evidence type="ECO:0000313" key="2">
    <source>
        <dbReference type="Proteomes" id="UP000266426"/>
    </source>
</evidence>
<reference evidence="1 2" key="1">
    <citation type="journal article" date="2017" name="ISME J.">
        <title>Energy and carbon metabolisms in a deep terrestrial subsurface fluid microbial community.</title>
        <authorList>
            <person name="Momper L."/>
            <person name="Jungbluth S.P."/>
            <person name="Lee M.D."/>
            <person name="Amend J.P."/>
        </authorList>
    </citation>
    <scope>NUCLEOTIDE SEQUENCE [LARGE SCALE GENOMIC DNA]</scope>
    <source>
        <strain evidence="1">SURF_26</strain>
    </source>
</reference>
<dbReference type="EMBL" id="QZJZ01000089">
    <property type="protein sequence ID" value="RJP56871.1"/>
    <property type="molecule type" value="Genomic_DNA"/>
</dbReference>
<accession>A0A3A4R5X3</accession>
<dbReference type="PANTHER" id="PTHR36932:SF1">
    <property type="entry name" value="CAPSULAR POLYSACCHARIDE BIOSYNTHESIS PROTEIN"/>
    <property type="match status" value="1"/>
</dbReference>
<dbReference type="Gene3D" id="3.40.50.12780">
    <property type="entry name" value="N-terminal domain of ligase-like"/>
    <property type="match status" value="1"/>
</dbReference>